<sequence>MSSVREHEDTSPEPAHPRRNAPDTEDAVGLPSSGQEEEEAQESEPESVIPQESIAVPAQPKRKRERTGEEKEMEKKRREEVGRAREEKGMRAKQPLI</sequence>
<keyword evidence="2" id="KW-1185">Reference proteome</keyword>
<organism evidence="1 2">
    <name type="scientific">Coniosporium uncinatum</name>
    <dbReference type="NCBI Taxonomy" id="93489"/>
    <lineage>
        <taxon>Eukaryota</taxon>
        <taxon>Fungi</taxon>
        <taxon>Dikarya</taxon>
        <taxon>Ascomycota</taxon>
        <taxon>Pezizomycotina</taxon>
        <taxon>Dothideomycetes</taxon>
        <taxon>Dothideomycetes incertae sedis</taxon>
        <taxon>Coniosporium</taxon>
    </lineage>
</organism>
<protein>
    <submittedName>
        <fullName evidence="1">Uncharacterized protein</fullName>
    </submittedName>
</protein>
<comment type="caution">
    <text evidence="1">The sequence shown here is derived from an EMBL/GenBank/DDBJ whole genome shotgun (WGS) entry which is preliminary data.</text>
</comment>
<dbReference type="EMBL" id="JAWDJW010001487">
    <property type="protein sequence ID" value="KAK3078952.1"/>
    <property type="molecule type" value="Genomic_DNA"/>
</dbReference>
<reference evidence="1" key="1">
    <citation type="submission" date="2024-09" db="EMBL/GenBank/DDBJ databases">
        <title>Black Yeasts Isolated from many extreme environments.</title>
        <authorList>
            <person name="Coleine C."/>
            <person name="Stajich J.E."/>
            <person name="Selbmann L."/>
        </authorList>
    </citation>
    <scope>NUCLEOTIDE SEQUENCE</scope>
    <source>
        <strain evidence="1">CCFEE 5737</strain>
    </source>
</reference>
<gene>
    <name evidence="1" type="ORF">LTS18_006117</name>
</gene>
<dbReference type="Proteomes" id="UP001186974">
    <property type="component" value="Unassembled WGS sequence"/>
</dbReference>
<evidence type="ECO:0000313" key="2">
    <source>
        <dbReference type="Proteomes" id="UP001186974"/>
    </source>
</evidence>
<accession>A0ACC3DQS3</accession>
<evidence type="ECO:0000313" key="1">
    <source>
        <dbReference type="EMBL" id="KAK3078952.1"/>
    </source>
</evidence>
<proteinExistence type="predicted"/>
<name>A0ACC3DQS3_9PEZI</name>